<dbReference type="AlphaFoldDB" id="A0A9N8ZD54"/>
<accession>A0A9N8ZD54</accession>
<name>A0A9N8ZD54_9GLOM</name>
<protein>
    <submittedName>
        <fullName evidence="1">8144_t:CDS:1</fullName>
    </submittedName>
</protein>
<dbReference type="EMBL" id="CAJVPJ010000144">
    <property type="protein sequence ID" value="CAG8485537.1"/>
    <property type="molecule type" value="Genomic_DNA"/>
</dbReference>
<dbReference type="Proteomes" id="UP000789572">
    <property type="component" value="Unassembled WGS sequence"/>
</dbReference>
<reference evidence="1" key="1">
    <citation type="submission" date="2021-06" db="EMBL/GenBank/DDBJ databases">
        <authorList>
            <person name="Kallberg Y."/>
            <person name="Tangrot J."/>
            <person name="Rosling A."/>
        </authorList>
    </citation>
    <scope>NUCLEOTIDE SEQUENCE</scope>
    <source>
        <strain evidence="1">IA702</strain>
    </source>
</reference>
<organism evidence="1 2">
    <name type="scientific">Paraglomus occultum</name>
    <dbReference type="NCBI Taxonomy" id="144539"/>
    <lineage>
        <taxon>Eukaryota</taxon>
        <taxon>Fungi</taxon>
        <taxon>Fungi incertae sedis</taxon>
        <taxon>Mucoromycota</taxon>
        <taxon>Glomeromycotina</taxon>
        <taxon>Glomeromycetes</taxon>
        <taxon>Paraglomerales</taxon>
        <taxon>Paraglomeraceae</taxon>
        <taxon>Paraglomus</taxon>
    </lineage>
</organism>
<keyword evidence="2" id="KW-1185">Reference proteome</keyword>
<sequence length="366" mass="42367">MFANPLSCAHVVARVAKVLVKHYALLREMSQPPVGKRLQYTLISEYLSGIRLSLQTVYRDVFQKDKIASNLWDNSSTVALKIKQLKKDTDRMILRLSATQEYNIARSPNESTCLVLVEISLKWQDDFSHFKQLIVDVLNNVIKRLESIKIRSLYVAVKLQTFWKMLNDEPSYYQLVHELFELLLYFNEQRLENREGARLKVEYLIENIPFDGAENILQRLLKIQGTLIKSLDPLQDKHCMSKLVGAIDSCKVYTVNTGSLLANTENEKKAERIDQSNRYQRAPQTRELSQESLSLDEQLIEVVDNIDELLNDQSGIFLQPNDMECLSYIKRECENELLRARLRAKYLTDQSILLITAITNREGMGF</sequence>
<gene>
    <name evidence="1" type="ORF">POCULU_LOCUS1781</name>
</gene>
<evidence type="ECO:0000313" key="1">
    <source>
        <dbReference type="EMBL" id="CAG8485537.1"/>
    </source>
</evidence>
<comment type="caution">
    <text evidence="1">The sequence shown here is derived from an EMBL/GenBank/DDBJ whole genome shotgun (WGS) entry which is preliminary data.</text>
</comment>
<dbReference type="OrthoDB" id="10386405at2759"/>
<evidence type="ECO:0000313" key="2">
    <source>
        <dbReference type="Proteomes" id="UP000789572"/>
    </source>
</evidence>
<proteinExistence type="predicted"/>